<sequence>MDFIEDCMESILACFHKNKDEDTTKKTPRQPMYYLDPLELLDEGKLEKDFENFVEECGLSEERRADLRTYSKEKKLIMLNNQTFRQEEDCDKLISVLRAYEKDSTEHIAPSVSTLQDIVITLRTQCSRYFQDHMAISSILSALAFVYRIAAQRIVPPVDLGACTASSTL</sequence>
<proteinExistence type="predicted"/>
<name>A0A368H672_ANCCA</name>
<organism evidence="1 2">
    <name type="scientific">Ancylostoma caninum</name>
    <name type="common">Dog hookworm</name>
    <dbReference type="NCBI Taxonomy" id="29170"/>
    <lineage>
        <taxon>Eukaryota</taxon>
        <taxon>Metazoa</taxon>
        <taxon>Ecdysozoa</taxon>
        <taxon>Nematoda</taxon>
        <taxon>Chromadorea</taxon>
        <taxon>Rhabditida</taxon>
        <taxon>Rhabditina</taxon>
        <taxon>Rhabditomorpha</taxon>
        <taxon>Strongyloidea</taxon>
        <taxon>Ancylostomatidae</taxon>
        <taxon>Ancylostomatinae</taxon>
        <taxon>Ancylostoma</taxon>
    </lineage>
</organism>
<reference evidence="1 2" key="1">
    <citation type="submission" date="2014-10" db="EMBL/GenBank/DDBJ databases">
        <title>Draft genome of the hookworm Ancylostoma caninum.</title>
        <authorList>
            <person name="Mitreva M."/>
        </authorList>
    </citation>
    <scope>NUCLEOTIDE SEQUENCE [LARGE SCALE GENOMIC DNA]</scope>
    <source>
        <strain evidence="1 2">Baltimore</strain>
    </source>
</reference>
<dbReference type="STRING" id="29170.A0A368H672"/>
<dbReference type="SUPFAM" id="SSF48371">
    <property type="entry name" value="ARM repeat"/>
    <property type="match status" value="1"/>
</dbReference>
<comment type="caution">
    <text evidence="1">The sequence shown here is derived from an EMBL/GenBank/DDBJ whole genome shotgun (WGS) entry which is preliminary data.</text>
</comment>
<dbReference type="Proteomes" id="UP000252519">
    <property type="component" value="Unassembled WGS sequence"/>
</dbReference>
<evidence type="ECO:0000313" key="1">
    <source>
        <dbReference type="EMBL" id="RCN52102.1"/>
    </source>
</evidence>
<accession>A0A368H672</accession>
<gene>
    <name evidence="1" type="ORF">ANCCAN_01890</name>
</gene>
<dbReference type="AlphaFoldDB" id="A0A368H672"/>
<dbReference type="EMBL" id="JOJR01000009">
    <property type="protein sequence ID" value="RCN52102.1"/>
    <property type="molecule type" value="Genomic_DNA"/>
</dbReference>
<evidence type="ECO:0000313" key="2">
    <source>
        <dbReference type="Proteomes" id="UP000252519"/>
    </source>
</evidence>
<protein>
    <submittedName>
        <fullName evidence="1">Uncharacterized protein</fullName>
    </submittedName>
</protein>
<dbReference type="OrthoDB" id="1104827at2759"/>
<keyword evidence="2" id="KW-1185">Reference proteome</keyword>
<dbReference type="InterPro" id="IPR016024">
    <property type="entry name" value="ARM-type_fold"/>
</dbReference>